<feature type="compositionally biased region" description="Basic and acidic residues" evidence="1">
    <location>
        <begin position="34"/>
        <end position="54"/>
    </location>
</feature>
<keyword evidence="3" id="KW-1185">Reference proteome</keyword>
<dbReference type="EMBL" id="LMWI01000002">
    <property type="protein sequence ID" value="KUJ44453.1"/>
    <property type="molecule type" value="Genomic_DNA"/>
</dbReference>
<gene>
    <name evidence="2" type="ORF">ADL17_14755</name>
</gene>
<dbReference type="AlphaFoldDB" id="A0A9X0LC06"/>
<name>A0A9X0LC06_9ACTN</name>
<proteinExistence type="predicted"/>
<feature type="compositionally biased region" description="Low complexity" evidence="1">
    <location>
        <begin position="1"/>
        <end position="13"/>
    </location>
</feature>
<evidence type="ECO:0000256" key="1">
    <source>
        <dbReference type="SAM" id="MobiDB-lite"/>
    </source>
</evidence>
<reference evidence="2 3" key="1">
    <citation type="submission" date="2015-10" db="EMBL/GenBank/DDBJ databases">
        <authorList>
            <person name="Ju K.-S."/>
            <person name="Doroghazi J.R."/>
            <person name="Metcalf W.W."/>
        </authorList>
    </citation>
    <scope>NUCLEOTIDE SEQUENCE [LARGE SCALE GENOMIC DNA]</scope>
    <source>
        <strain evidence="2 3">NRRL B-24793</strain>
    </source>
</reference>
<protein>
    <submittedName>
        <fullName evidence="2">Uncharacterized protein</fullName>
    </submittedName>
</protein>
<organism evidence="2 3">
    <name type="scientific">Micromonospora maris</name>
    <dbReference type="NCBI Taxonomy" id="1003110"/>
    <lineage>
        <taxon>Bacteria</taxon>
        <taxon>Bacillati</taxon>
        <taxon>Actinomycetota</taxon>
        <taxon>Actinomycetes</taxon>
        <taxon>Micromonosporales</taxon>
        <taxon>Micromonosporaceae</taxon>
        <taxon>Micromonospora</taxon>
    </lineage>
</organism>
<accession>A0A9X0LC06</accession>
<dbReference type="Proteomes" id="UP000053246">
    <property type="component" value="Unassembled WGS sequence"/>
</dbReference>
<feature type="region of interest" description="Disordered" evidence="1">
    <location>
        <begin position="1"/>
        <end position="71"/>
    </location>
</feature>
<sequence>MSGSVGAGVARSSAARDRSGGSARNGHANTRTAGHRDDDNPGSEPAERSTDAIHKGFRATGESGLDSAHER</sequence>
<evidence type="ECO:0000313" key="3">
    <source>
        <dbReference type="Proteomes" id="UP000053246"/>
    </source>
</evidence>
<evidence type="ECO:0000313" key="2">
    <source>
        <dbReference type="EMBL" id="KUJ44453.1"/>
    </source>
</evidence>
<comment type="caution">
    <text evidence="2">The sequence shown here is derived from an EMBL/GenBank/DDBJ whole genome shotgun (WGS) entry which is preliminary data.</text>
</comment>